<feature type="coiled-coil region" evidence="1">
    <location>
        <begin position="25"/>
        <end position="66"/>
    </location>
</feature>
<gene>
    <name evidence="3" type="ORF">B296_00003043</name>
</gene>
<comment type="caution">
    <text evidence="3">The sequence shown here is derived from an EMBL/GenBank/DDBJ whole genome shotgun (WGS) entry which is preliminary data.</text>
</comment>
<evidence type="ECO:0000313" key="4">
    <source>
        <dbReference type="Proteomes" id="UP000287651"/>
    </source>
</evidence>
<evidence type="ECO:0000313" key="3">
    <source>
        <dbReference type="EMBL" id="RRT72269.1"/>
    </source>
</evidence>
<protein>
    <submittedName>
        <fullName evidence="3">Uncharacterized protein</fullName>
    </submittedName>
</protein>
<keyword evidence="1" id="KW-0175">Coiled coil</keyword>
<organism evidence="3 4">
    <name type="scientific">Ensete ventricosum</name>
    <name type="common">Abyssinian banana</name>
    <name type="synonym">Musa ensete</name>
    <dbReference type="NCBI Taxonomy" id="4639"/>
    <lineage>
        <taxon>Eukaryota</taxon>
        <taxon>Viridiplantae</taxon>
        <taxon>Streptophyta</taxon>
        <taxon>Embryophyta</taxon>
        <taxon>Tracheophyta</taxon>
        <taxon>Spermatophyta</taxon>
        <taxon>Magnoliopsida</taxon>
        <taxon>Liliopsida</taxon>
        <taxon>Zingiberales</taxon>
        <taxon>Musaceae</taxon>
        <taxon>Ensete</taxon>
    </lineage>
</organism>
<proteinExistence type="predicted"/>
<dbReference type="EMBL" id="AMZH03003456">
    <property type="protein sequence ID" value="RRT72269.1"/>
    <property type="molecule type" value="Genomic_DNA"/>
</dbReference>
<name>A0A427A7Q6_ENSVE</name>
<accession>A0A427A7Q6</accession>
<evidence type="ECO:0000256" key="2">
    <source>
        <dbReference type="SAM" id="MobiDB-lite"/>
    </source>
</evidence>
<dbReference type="Proteomes" id="UP000287651">
    <property type="component" value="Unassembled WGS sequence"/>
</dbReference>
<evidence type="ECO:0000256" key="1">
    <source>
        <dbReference type="SAM" id="Coils"/>
    </source>
</evidence>
<reference evidence="3 4" key="1">
    <citation type="journal article" date="2014" name="Agronomy (Basel)">
        <title>A Draft Genome Sequence for Ensete ventricosum, the Drought-Tolerant Tree Against Hunger.</title>
        <authorList>
            <person name="Harrison J."/>
            <person name="Moore K.A."/>
            <person name="Paszkiewicz K."/>
            <person name="Jones T."/>
            <person name="Grant M."/>
            <person name="Ambacheew D."/>
            <person name="Muzemil S."/>
            <person name="Studholme D.J."/>
        </authorList>
    </citation>
    <scope>NUCLEOTIDE SEQUENCE [LARGE SCALE GENOMIC DNA]</scope>
</reference>
<sequence length="134" mass="14803">MNRAGKSAVWAGVGQELVAATEWWAKELEGEFEKIQTELESLRSQQRELEQEIRLLHSSLDGARNDRACLEGDVLSLTEATVFLEAELKVEGQKAWPPTRHPEGSSLASRRWGGSAMSSGTEWRSSDFGGSTLI</sequence>
<feature type="region of interest" description="Disordered" evidence="2">
    <location>
        <begin position="93"/>
        <end position="134"/>
    </location>
</feature>
<dbReference type="AlphaFoldDB" id="A0A427A7Q6"/>